<accession>A0A835GTM2</accession>
<dbReference type="AlphaFoldDB" id="A0A835GTM2"/>
<name>A0A835GTM2_SPOEX</name>
<evidence type="ECO:0000313" key="2">
    <source>
        <dbReference type="Proteomes" id="UP000648187"/>
    </source>
</evidence>
<protein>
    <submittedName>
        <fullName evidence="1">Uncharacterized protein</fullName>
    </submittedName>
</protein>
<keyword evidence="2" id="KW-1185">Reference proteome</keyword>
<dbReference type="Proteomes" id="UP000648187">
    <property type="component" value="Unassembled WGS sequence"/>
</dbReference>
<evidence type="ECO:0000313" key="1">
    <source>
        <dbReference type="EMBL" id="KAF9424716.1"/>
    </source>
</evidence>
<organism evidence="1 2">
    <name type="scientific">Spodoptera exigua</name>
    <name type="common">Beet armyworm</name>
    <name type="synonym">Noctua fulgens</name>
    <dbReference type="NCBI Taxonomy" id="7107"/>
    <lineage>
        <taxon>Eukaryota</taxon>
        <taxon>Metazoa</taxon>
        <taxon>Ecdysozoa</taxon>
        <taxon>Arthropoda</taxon>
        <taxon>Hexapoda</taxon>
        <taxon>Insecta</taxon>
        <taxon>Pterygota</taxon>
        <taxon>Neoptera</taxon>
        <taxon>Endopterygota</taxon>
        <taxon>Lepidoptera</taxon>
        <taxon>Glossata</taxon>
        <taxon>Ditrysia</taxon>
        <taxon>Noctuoidea</taxon>
        <taxon>Noctuidae</taxon>
        <taxon>Amphipyrinae</taxon>
        <taxon>Spodoptera</taxon>
    </lineage>
</organism>
<dbReference type="EMBL" id="JACKWZ010000001">
    <property type="protein sequence ID" value="KAF9424716.1"/>
    <property type="molecule type" value="Genomic_DNA"/>
</dbReference>
<sequence>MNAKEDKIDLSTLTAEQGYALYTNVYLSRYGERGRDLAFSLALSKVLSRGGCGVEAGWYLSCTCAVCEPRSAWWWCRRSMSAA</sequence>
<reference evidence="1" key="1">
    <citation type="submission" date="2020-08" db="EMBL/GenBank/DDBJ databases">
        <title>Spodoptera exigua strain:BAW_Kor-Di-RS1 Genome sequencing and assembly.</title>
        <authorList>
            <person name="Kim J."/>
            <person name="Nam H.Y."/>
            <person name="Kwon M."/>
            <person name="Choi J.H."/>
            <person name="Cho S.R."/>
            <person name="Kim G.-H."/>
        </authorList>
    </citation>
    <scope>NUCLEOTIDE SEQUENCE</scope>
    <source>
        <strain evidence="1">BAW_Kor-Di-RS1</strain>
        <tissue evidence="1">Whole-body</tissue>
    </source>
</reference>
<comment type="caution">
    <text evidence="1">The sequence shown here is derived from an EMBL/GenBank/DDBJ whole genome shotgun (WGS) entry which is preliminary data.</text>
</comment>
<proteinExistence type="predicted"/>
<gene>
    <name evidence="1" type="ORF">HW555_000017</name>
</gene>